<name>A0AAD6V416_9AGAR</name>
<evidence type="ECO:0000313" key="2">
    <source>
        <dbReference type="Proteomes" id="UP001219525"/>
    </source>
</evidence>
<dbReference type="AlphaFoldDB" id="A0AAD6V416"/>
<reference evidence="1" key="1">
    <citation type="submission" date="2023-03" db="EMBL/GenBank/DDBJ databases">
        <title>Massive genome expansion in bonnet fungi (Mycena s.s.) driven by repeated elements and novel gene families across ecological guilds.</title>
        <authorList>
            <consortium name="Lawrence Berkeley National Laboratory"/>
            <person name="Harder C.B."/>
            <person name="Miyauchi S."/>
            <person name="Viragh M."/>
            <person name="Kuo A."/>
            <person name="Thoen E."/>
            <person name="Andreopoulos B."/>
            <person name="Lu D."/>
            <person name="Skrede I."/>
            <person name="Drula E."/>
            <person name="Henrissat B."/>
            <person name="Morin E."/>
            <person name="Kohler A."/>
            <person name="Barry K."/>
            <person name="LaButti K."/>
            <person name="Morin E."/>
            <person name="Salamov A."/>
            <person name="Lipzen A."/>
            <person name="Mereny Z."/>
            <person name="Hegedus B."/>
            <person name="Baldrian P."/>
            <person name="Stursova M."/>
            <person name="Weitz H."/>
            <person name="Taylor A."/>
            <person name="Grigoriev I.V."/>
            <person name="Nagy L.G."/>
            <person name="Martin F."/>
            <person name="Kauserud H."/>
        </authorList>
    </citation>
    <scope>NUCLEOTIDE SEQUENCE</scope>
    <source>
        <strain evidence="1">9144</strain>
    </source>
</reference>
<proteinExistence type="predicted"/>
<keyword evidence="2" id="KW-1185">Reference proteome</keyword>
<dbReference type="EMBL" id="JARJCW010000064">
    <property type="protein sequence ID" value="KAJ7200191.1"/>
    <property type="molecule type" value="Genomic_DNA"/>
</dbReference>
<protein>
    <submittedName>
        <fullName evidence="1">Uncharacterized protein</fullName>
    </submittedName>
</protein>
<accession>A0AAD6V416</accession>
<sequence length="238" mass="26008">MRGKLAAPARAACARWMCKRQAAGGGRRGQSCTVGVVALTERRLPRTWAVCATNSINPAASGVNEARKDVDGQRTCICKSVDEPEASDAVQIRRGQRAFRSQVRSPITSQAQGSPANFKLRWARKSICQLEPMGTAMAGRCGNQQSAQRRQPSVGEDASKVWPRIQIERDQEQETRDIDRCIANVAYKRQAPDFVTLLEVIVGRHDFPGSLLPGGVIHHLLPGEIRQDASGSNLRDAP</sequence>
<organism evidence="1 2">
    <name type="scientific">Mycena pura</name>
    <dbReference type="NCBI Taxonomy" id="153505"/>
    <lineage>
        <taxon>Eukaryota</taxon>
        <taxon>Fungi</taxon>
        <taxon>Dikarya</taxon>
        <taxon>Basidiomycota</taxon>
        <taxon>Agaricomycotina</taxon>
        <taxon>Agaricomycetes</taxon>
        <taxon>Agaricomycetidae</taxon>
        <taxon>Agaricales</taxon>
        <taxon>Marasmiineae</taxon>
        <taxon>Mycenaceae</taxon>
        <taxon>Mycena</taxon>
    </lineage>
</organism>
<comment type="caution">
    <text evidence="1">The sequence shown here is derived from an EMBL/GenBank/DDBJ whole genome shotgun (WGS) entry which is preliminary data.</text>
</comment>
<dbReference type="Proteomes" id="UP001219525">
    <property type="component" value="Unassembled WGS sequence"/>
</dbReference>
<gene>
    <name evidence="1" type="ORF">GGX14DRAFT_400873</name>
</gene>
<evidence type="ECO:0000313" key="1">
    <source>
        <dbReference type="EMBL" id="KAJ7200191.1"/>
    </source>
</evidence>